<dbReference type="AlphaFoldDB" id="A0A4R2KBD4"/>
<keyword evidence="2" id="KW-1185">Reference proteome</keyword>
<gene>
    <name evidence="1" type="ORF">EV655_11156</name>
</gene>
<protein>
    <submittedName>
        <fullName evidence="1">Uncharacterized protein</fullName>
    </submittedName>
</protein>
<organism evidence="1 2">
    <name type="scientific">Rhodovulum euryhalinum</name>
    <dbReference type="NCBI Taxonomy" id="35805"/>
    <lineage>
        <taxon>Bacteria</taxon>
        <taxon>Pseudomonadati</taxon>
        <taxon>Pseudomonadota</taxon>
        <taxon>Alphaproteobacteria</taxon>
        <taxon>Rhodobacterales</taxon>
        <taxon>Paracoccaceae</taxon>
        <taxon>Rhodovulum</taxon>
    </lineage>
</organism>
<dbReference type="OrthoDB" id="661223at2"/>
<comment type="caution">
    <text evidence="1">The sequence shown here is derived from an EMBL/GenBank/DDBJ whole genome shotgun (WGS) entry which is preliminary data.</text>
</comment>
<dbReference type="Proteomes" id="UP000295142">
    <property type="component" value="Unassembled WGS sequence"/>
</dbReference>
<accession>A0A4R2KBD4</accession>
<sequence length="225" mass="24270">MTRLTKGALIQYGETFLGPIPNIVVFQYNVEELDRQFSIQRRQPDDNVPARQLETHRAHSAPVESFTLNLKFDAADDLDKGDGSAELFGVGPQLAALEKMVFPESTGELLGAIVDAVGSALGGGASQPTRAIPPERLPRLIFVAGLTRVLPVEITSFSVRETLFSRGLVPIRAEVALGLQVVTFTPDSDDIIGQGANEYMKTLKDAQAVLNLGKAITDAPDIIPF</sequence>
<evidence type="ECO:0000313" key="2">
    <source>
        <dbReference type="Proteomes" id="UP000295142"/>
    </source>
</evidence>
<name>A0A4R2KBD4_9RHOB</name>
<evidence type="ECO:0000313" key="1">
    <source>
        <dbReference type="EMBL" id="TCO70114.1"/>
    </source>
</evidence>
<reference evidence="1 2" key="1">
    <citation type="submission" date="2019-03" db="EMBL/GenBank/DDBJ databases">
        <title>Genomic Encyclopedia of Type Strains, Phase IV (KMG-IV): sequencing the most valuable type-strain genomes for metagenomic binning, comparative biology and taxonomic classification.</title>
        <authorList>
            <person name="Goeker M."/>
        </authorList>
    </citation>
    <scope>NUCLEOTIDE SEQUENCE [LARGE SCALE GENOMIC DNA]</scope>
    <source>
        <strain evidence="1 2">DSM 4868</strain>
    </source>
</reference>
<proteinExistence type="predicted"/>
<dbReference type="RefSeq" id="WP_132545777.1">
    <property type="nucleotide sequence ID" value="NZ_SLWW01000011.1"/>
</dbReference>
<dbReference type="EMBL" id="SLWW01000011">
    <property type="protein sequence ID" value="TCO70114.1"/>
    <property type="molecule type" value="Genomic_DNA"/>
</dbReference>